<feature type="transmembrane region" description="Helical" evidence="1">
    <location>
        <begin position="40"/>
        <end position="73"/>
    </location>
</feature>
<accession>A0A1G2PFH8</accession>
<evidence type="ECO:0000256" key="1">
    <source>
        <dbReference type="SAM" id="Phobius"/>
    </source>
</evidence>
<reference evidence="2 3" key="1">
    <citation type="journal article" date="2016" name="Nat. Commun.">
        <title>Thousands of microbial genomes shed light on interconnected biogeochemical processes in an aquifer system.</title>
        <authorList>
            <person name="Anantharaman K."/>
            <person name="Brown C.T."/>
            <person name="Hug L.A."/>
            <person name="Sharon I."/>
            <person name="Castelle C.J."/>
            <person name="Probst A.J."/>
            <person name="Thomas B.C."/>
            <person name="Singh A."/>
            <person name="Wilkins M.J."/>
            <person name="Karaoz U."/>
            <person name="Brodie E.L."/>
            <person name="Williams K.H."/>
            <person name="Hubbard S.S."/>
            <person name="Banfield J.F."/>
        </authorList>
    </citation>
    <scope>NUCLEOTIDE SEQUENCE [LARGE SCALE GENOMIC DNA]</scope>
</reference>
<evidence type="ECO:0000313" key="3">
    <source>
        <dbReference type="Proteomes" id="UP000178869"/>
    </source>
</evidence>
<keyword evidence="1" id="KW-0472">Membrane</keyword>
<protein>
    <submittedName>
        <fullName evidence="2">Uncharacterized protein</fullName>
    </submittedName>
</protein>
<proteinExistence type="predicted"/>
<dbReference type="EMBL" id="MHSR01000008">
    <property type="protein sequence ID" value="OHA47095.1"/>
    <property type="molecule type" value="Genomic_DNA"/>
</dbReference>
<feature type="transmembrane region" description="Helical" evidence="1">
    <location>
        <begin position="85"/>
        <end position="107"/>
    </location>
</feature>
<keyword evidence="1" id="KW-0812">Transmembrane</keyword>
<sequence>MQMLNKLSVKTIGFLQATCLVVYVSVVALAMHYLSQNTIFISQILSIIIFLLVFVISALISSSIILGYPLIMFFNGKKEEAVRIVLWSIVWLVIFAAVFILIGLIWLT</sequence>
<evidence type="ECO:0000313" key="2">
    <source>
        <dbReference type="EMBL" id="OHA47095.1"/>
    </source>
</evidence>
<comment type="caution">
    <text evidence="2">The sequence shown here is derived from an EMBL/GenBank/DDBJ whole genome shotgun (WGS) entry which is preliminary data.</text>
</comment>
<gene>
    <name evidence="2" type="ORF">A2828_03965</name>
</gene>
<dbReference type="Proteomes" id="UP000178869">
    <property type="component" value="Unassembled WGS sequence"/>
</dbReference>
<feature type="transmembrane region" description="Helical" evidence="1">
    <location>
        <begin position="12"/>
        <end position="34"/>
    </location>
</feature>
<organism evidence="2 3">
    <name type="scientific">Candidatus Terrybacteria bacterium RIFCSPHIGHO2_01_FULL_43_35</name>
    <dbReference type="NCBI Taxonomy" id="1802361"/>
    <lineage>
        <taxon>Bacteria</taxon>
        <taxon>Candidatus Terryibacteriota</taxon>
    </lineage>
</organism>
<keyword evidence="1" id="KW-1133">Transmembrane helix</keyword>
<dbReference type="AlphaFoldDB" id="A0A1G2PFH8"/>
<name>A0A1G2PFH8_9BACT</name>